<dbReference type="STRING" id="1871336.BBG48_09060"/>
<evidence type="ECO:0000256" key="1">
    <source>
        <dbReference type="SAM" id="Phobius"/>
    </source>
</evidence>
<feature type="transmembrane region" description="Helical" evidence="1">
    <location>
        <begin position="56"/>
        <end position="75"/>
    </location>
</feature>
<name>A0A371IJC5_9FIRM</name>
<dbReference type="EMBL" id="MBEW02000028">
    <property type="protein sequence ID" value="RDY20576.1"/>
    <property type="molecule type" value="Genomic_DNA"/>
</dbReference>
<sequence length="78" mass="9456">MSRKYSDREVQQWYEHRSCFLRNLYYNPDDTNIIVPKKRSRFSGYSYTFNFGNPKGILAFVIMIFLIIFPVLFLVQFD</sequence>
<organism evidence="2 3">
    <name type="scientific">Criibacterium bergeronii</name>
    <dbReference type="NCBI Taxonomy" id="1871336"/>
    <lineage>
        <taxon>Bacteria</taxon>
        <taxon>Bacillati</taxon>
        <taxon>Bacillota</taxon>
        <taxon>Clostridia</taxon>
        <taxon>Peptostreptococcales</taxon>
        <taxon>Filifactoraceae</taxon>
        <taxon>Criibacterium</taxon>
    </lineage>
</organism>
<keyword evidence="1" id="KW-0812">Transmembrane</keyword>
<evidence type="ECO:0000313" key="3">
    <source>
        <dbReference type="Proteomes" id="UP000093352"/>
    </source>
</evidence>
<dbReference type="RefSeq" id="WP_068912232.1">
    <property type="nucleotide sequence ID" value="NZ_MBEW02000028.1"/>
</dbReference>
<evidence type="ECO:0000313" key="2">
    <source>
        <dbReference type="EMBL" id="RDY20576.1"/>
    </source>
</evidence>
<dbReference type="Proteomes" id="UP000093352">
    <property type="component" value="Unassembled WGS sequence"/>
</dbReference>
<reference evidence="2 3" key="1">
    <citation type="journal article" date="2016" name="Genome Announc.">
        <title>Draft Genome Sequence of Criibacterium bergeronii gen. nov., sp. nov., Strain CCRI-22567T, Isolated from a Vaginal Sample from a Woman with Bacterial Vaginosis.</title>
        <authorList>
            <person name="Maheux A.F."/>
            <person name="Berube E."/>
            <person name="Boudreau D.K."/>
            <person name="Raymond F."/>
            <person name="Corbeil J."/>
            <person name="Roy P.H."/>
            <person name="Boissinot M."/>
            <person name="Omar R.F."/>
        </authorList>
    </citation>
    <scope>NUCLEOTIDE SEQUENCE [LARGE SCALE GENOMIC DNA]</scope>
    <source>
        <strain evidence="2 3">CCRI-22567</strain>
    </source>
</reference>
<keyword evidence="1" id="KW-0472">Membrane</keyword>
<accession>A0A371IJC5</accession>
<protein>
    <recommendedName>
        <fullName evidence="4">DUF5808 domain-containing protein</fullName>
    </recommendedName>
</protein>
<comment type="caution">
    <text evidence="2">The sequence shown here is derived from an EMBL/GenBank/DDBJ whole genome shotgun (WGS) entry which is preliminary data.</text>
</comment>
<keyword evidence="3" id="KW-1185">Reference proteome</keyword>
<dbReference type="AlphaFoldDB" id="A0A371IJC5"/>
<keyword evidence="1" id="KW-1133">Transmembrane helix</keyword>
<gene>
    <name evidence="2" type="ORF">BBG48_009385</name>
</gene>
<evidence type="ECO:0008006" key="4">
    <source>
        <dbReference type="Google" id="ProtNLM"/>
    </source>
</evidence>
<proteinExistence type="predicted"/>